<evidence type="ECO:0000313" key="1">
    <source>
        <dbReference type="EMBL" id="OIR02583.1"/>
    </source>
</evidence>
<evidence type="ECO:0008006" key="2">
    <source>
        <dbReference type="Google" id="ProtNLM"/>
    </source>
</evidence>
<dbReference type="InterPro" id="IPR016187">
    <property type="entry name" value="CTDL_fold"/>
</dbReference>
<gene>
    <name evidence="1" type="ORF">GALL_152970</name>
</gene>
<dbReference type="EMBL" id="MLJW01000073">
    <property type="protein sequence ID" value="OIR02583.1"/>
    <property type="molecule type" value="Genomic_DNA"/>
</dbReference>
<accession>A0A1J5S2V7</accession>
<organism evidence="1">
    <name type="scientific">mine drainage metagenome</name>
    <dbReference type="NCBI Taxonomy" id="410659"/>
    <lineage>
        <taxon>unclassified sequences</taxon>
        <taxon>metagenomes</taxon>
        <taxon>ecological metagenomes</taxon>
    </lineage>
</organism>
<proteinExistence type="predicted"/>
<comment type="caution">
    <text evidence="1">The sequence shown here is derived from an EMBL/GenBank/DDBJ whole genome shotgun (WGS) entry which is preliminary data.</text>
</comment>
<dbReference type="AlphaFoldDB" id="A0A1J5S2V7"/>
<reference evidence="1" key="1">
    <citation type="submission" date="2016-10" db="EMBL/GenBank/DDBJ databases">
        <title>Sequence of Gallionella enrichment culture.</title>
        <authorList>
            <person name="Poehlein A."/>
            <person name="Muehling M."/>
            <person name="Daniel R."/>
        </authorList>
    </citation>
    <scope>NUCLEOTIDE SEQUENCE</scope>
</reference>
<name>A0A1J5S2V7_9ZZZZ</name>
<dbReference type="Gene3D" id="3.90.1580.10">
    <property type="entry name" value="paralog of FGE (formylglycine-generating enzyme)"/>
    <property type="match status" value="1"/>
</dbReference>
<dbReference type="InterPro" id="IPR042095">
    <property type="entry name" value="SUMF_sf"/>
</dbReference>
<protein>
    <recommendedName>
        <fullName evidence="2">Sulfatase-modifying factor enzyme domain-containing protein</fullName>
    </recommendedName>
</protein>
<dbReference type="SUPFAM" id="SSF56436">
    <property type="entry name" value="C-type lectin-like"/>
    <property type="match status" value="1"/>
</dbReference>
<sequence length="339" mass="37797">MCTRHSFILTRTGKVLDGLGMTDSHTEIREFHGLKHTDDSVNAYEWQPPKGWPAADWEDGLTKDTEVFTPKSSHLDGMGRHLKRLYPTMAEWDAGDTIRITEDQRSDGGKLIANSEFITVPQVTLPNGQVIPSFQTFKYPASRAENIVPVSDPLEAPWVNVSYNQARAIVACFGLELLRETQALAIAFDISQQDINWTGGKAGEGSIYQGLHKGTVRNAQPGTYESRDPEERRWHQLSNGERIYDFSGNCYSWIFDDVQGDENGIVGKKFSRDSPSIAIAPYPSMTKGIGWRPDPGTNWSGLALIRGGYWYSYAYAGVFDLNHGGPDGRNVLIGFRCTK</sequence>